<dbReference type="AlphaFoldDB" id="A0A1X7SW43"/>
<evidence type="ECO:0000313" key="2">
    <source>
        <dbReference type="EnsemblMetazoa" id="Aqu2.1.06300_001"/>
    </source>
</evidence>
<dbReference type="eggNOG" id="ENOG502QQ65">
    <property type="taxonomic scope" value="Eukaryota"/>
</dbReference>
<dbReference type="GO" id="GO:0004842">
    <property type="term" value="F:ubiquitin-protein transferase activity"/>
    <property type="evidence" value="ECO:0007669"/>
    <property type="project" value="InterPro"/>
</dbReference>
<dbReference type="EnsemblMetazoa" id="Aqu2.1.06300_001">
    <property type="protein sequence ID" value="Aqu2.1.06300_001"/>
    <property type="gene ID" value="Aqu2.1.06300"/>
</dbReference>
<feature type="region of interest" description="Disordered" evidence="1">
    <location>
        <begin position="318"/>
        <end position="339"/>
    </location>
</feature>
<accession>A0A1X7SW43</accession>
<proteinExistence type="predicted"/>
<dbReference type="InParanoid" id="A0A1X7SW43"/>
<evidence type="ECO:0000256" key="1">
    <source>
        <dbReference type="SAM" id="MobiDB-lite"/>
    </source>
</evidence>
<dbReference type="PANTHER" id="PTHR22605:SF16">
    <property type="entry name" value="E3 UBIQUITIN-PROTEIN LIGASE RNF213"/>
    <property type="match status" value="1"/>
</dbReference>
<organism evidence="2">
    <name type="scientific">Amphimedon queenslandica</name>
    <name type="common">Sponge</name>
    <dbReference type="NCBI Taxonomy" id="400682"/>
    <lineage>
        <taxon>Eukaryota</taxon>
        <taxon>Metazoa</taxon>
        <taxon>Porifera</taxon>
        <taxon>Demospongiae</taxon>
        <taxon>Heteroscleromorpha</taxon>
        <taxon>Haplosclerida</taxon>
        <taxon>Niphatidae</taxon>
        <taxon>Amphimedon</taxon>
    </lineage>
</organism>
<dbReference type="GO" id="GO:0016887">
    <property type="term" value="F:ATP hydrolysis activity"/>
    <property type="evidence" value="ECO:0007669"/>
    <property type="project" value="InterPro"/>
</dbReference>
<reference evidence="2" key="1">
    <citation type="submission" date="2017-05" db="UniProtKB">
        <authorList>
            <consortium name="EnsemblMetazoa"/>
        </authorList>
    </citation>
    <scope>IDENTIFICATION</scope>
</reference>
<dbReference type="STRING" id="400682.A0A1X7SW43"/>
<dbReference type="OrthoDB" id="2423195at2759"/>
<dbReference type="InterPro" id="IPR031248">
    <property type="entry name" value="RNF213"/>
</dbReference>
<protein>
    <recommendedName>
        <fullName evidence="3">ATPase dynein-related AAA domain-containing protein</fullName>
    </recommendedName>
</protein>
<name>A0A1X7SW43_AMPQE</name>
<dbReference type="PANTHER" id="PTHR22605">
    <property type="entry name" value="RZ-TYPE DOMAIN-CONTAINING PROTEIN"/>
    <property type="match status" value="1"/>
</dbReference>
<evidence type="ECO:0008006" key="3">
    <source>
        <dbReference type="Google" id="ProtNLM"/>
    </source>
</evidence>
<sequence length="426" mass="48544">MLGRSSEKQLMKEFKEVHMFSYQCSQLSTPESVIEVFNTAKSFQKKQDVTNYVSVVVLDEVGLAEDSPNLPLKALHPLLEDGTEGADDSEQFVDREQRVAFIGISNWALDPAKMNRGVMVTRGDPDEKELELSARGICSNRVDDPVKERLDAYFQPLSAAYKKICDEQAKVNKAFFGLRDFYSLIKMLYWMCEKSGRPPTGPQLQHAIKRNFGGLEDFKTYEIFKNLLPNIDKVPEPSSVLQDNELLNPDCTPLGLIRKSLQTKETSWHGENRYLLFLTENYAALQVIKHFLHEEVGLRLGKSLEGDVSLASSSASMISERGLEESPLSPRGRSEHKTSEHKIEPFVLFGSSFPKDREYTQVCRNINQIKICMETGRTVILLNLENLYESLYDLLNQYYIILAGGQRYVDLGLQTHRVKCRVHNNF</sequence>